<evidence type="ECO:0000256" key="2">
    <source>
        <dbReference type="ARBA" id="ARBA00022692"/>
    </source>
</evidence>
<evidence type="ECO:0000256" key="3">
    <source>
        <dbReference type="ARBA" id="ARBA00022729"/>
    </source>
</evidence>
<keyword evidence="10" id="KW-1185">Reference proteome</keyword>
<evidence type="ECO:0000256" key="7">
    <source>
        <dbReference type="ARBA" id="ARBA00023170"/>
    </source>
</evidence>
<keyword evidence="4 8" id="KW-1133">Transmembrane helix</keyword>
<evidence type="ECO:0000313" key="10">
    <source>
        <dbReference type="Proteomes" id="UP000250572"/>
    </source>
</evidence>
<dbReference type="EMBL" id="NHOQ01002364">
    <property type="protein sequence ID" value="PWA17481.1"/>
    <property type="molecule type" value="Genomic_DNA"/>
</dbReference>
<proteinExistence type="predicted"/>
<keyword evidence="2 8" id="KW-0812">Transmembrane</keyword>
<dbReference type="Gene3D" id="2.60.40.10">
    <property type="entry name" value="Immunoglobulins"/>
    <property type="match status" value="1"/>
</dbReference>
<dbReference type="GO" id="GO:0009897">
    <property type="term" value="C:external side of plasma membrane"/>
    <property type="evidence" value="ECO:0007669"/>
    <property type="project" value="TreeGrafter"/>
</dbReference>
<dbReference type="GO" id="GO:0004896">
    <property type="term" value="F:cytokine receptor activity"/>
    <property type="evidence" value="ECO:0007669"/>
    <property type="project" value="TreeGrafter"/>
</dbReference>
<dbReference type="InterPro" id="IPR013783">
    <property type="entry name" value="Ig-like_fold"/>
</dbReference>
<accession>A0A315V613</accession>
<dbReference type="PANTHER" id="PTHR23037">
    <property type="entry name" value="CYTOKINE RECEPTOR"/>
    <property type="match status" value="1"/>
</dbReference>
<keyword evidence="7" id="KW-0675">Receptor</keyword>
<evidence type="ECO:0008006" key="11">
    <source>
        <dbReference type="Google" id="ProtNLM"/>
    </source>
</evidence>
<gene>
    <name evidence="9" type="ORF">CCH79_00011372</name>
</gene>
<feature type="transmembrane region" description="Helical" evidence="8">
    <location>
        <begin position="388"/>
        <end position="408"/>
    </location>
</feature>
<dbReference type="AlphaFoldDB" id="A0A315V613"/>
<keyword evidence="3" id="KW-0732">Signal</keyword>
<evidence type="ECO:0000256" key="8">
    <source>
        <dbReference type="SAM" id="Phobius"/>
    </source>
</evidence>
<name>A0A315V613_GAMAF</name>
<evidence type="ECO:0000256" key="6">
    <source>
        <dbReference type="ARBA" id="ARBA00023157"/>
    </source>
</evidence>
<evidence type="ECO:0000313" key="9">
    <source>
        <dbReference type="EMBL" id="PWA17481.1"/>
    </source>
</evidence>
<evidence type="ECO:0000256" key="1">
    <source>
        <dbReference type="ARBA" id="ARBA00004167"/>
    </source>
</evidence>
<dbReference type="PANTHER" id="PTHR23037:SF35">
    <property type="entry name" value="FIBRONECTIN TYPE-III DOMAIN-CONTAINING PROTEIN"/>
    <property type="match status" value="1"/>
</dbReference>
<keyword evidence="6" id="KW-1015">Disulfide bond</keyword>
<dbReference type="InterPro" id="IPR036116">
    <property type="entry name" value="FN3_sf"/>
</dbReference>
<sequence>MRILQEVRHIERSRQLVIREKRHNKKRCRTSSATWRQNEFLPQSEFHFRNLFFQANTDGALLLAHHNAADEGVAVPNRLLGSREAADTPFLNIQLQSEVDTPGHRGPLNRQKALLSFSTKFCTDYEALSCSSSTVVQLSPAAAGLTEWWVSSYTFHIFGPTMKLSPALPVLWYSFLLLLRDEKDLVDDREEELEGASVVCTMSRANKLNCSWSLRALETGAQLSVSVRLFENKRLVDSRNQSSANAVGFISWTIDGGQNKSVVVDFDVIQRGVRTHYTAEFDEDILNFPAPPANVDASIQDGNLHVNWDVPSNNLLSHCFDYQLDFGDQEKPRKFSAKRQYVEPNAAAPTYRVRMRTKISTKCFWCTQWSEWSPTVTVEQPTYRLDPLVIALISLGIPMILLAVLLILRHQRLVKVLFPPIPRPPAKYKHFLEKTDPLNFFHPVPTTKAEEEITEVEDAEQPPATTH</sequence>
<comment type="subcellular location">
    <subcellularLocation>
        <location evidence="1">Membrane</location>
        <topology evidence="1">Single-pass membrane protein</topology>
    </subcellularLocation>
</comment>
<protein>
    <recommendedName>
        <fullName evidence="11">Fibronectin type-III domain-containing protein</fullName>
    </recommendedName>
</protein>
<keyword evidence="5 8" id="KW-0472">Membrane</keyword>
<organism evidence="9 10">
    <name type="scientific">Gambusia affinis</name>
    <name type="common">Western mosquitofish</name>
    <name type="synonym">Heterandria affinis</name>
    <dbReference type="NCBI Taxonomy" id="33528"/>
    <lineage>
        <taxon>Eukaryota</taxon>
        <taxon>Metazoa</taxon>
        <taxon>Chordata</taxon>
        <taxon>Craniata</taxon>
        <taxon>Vertebrata</taxon>
        <taxon>Euteleostomi</taxon>
        <taxon>Actinopterygii</taxon>
        <taxon>Neopterygii</taxon>
        <taxon>Teleostei</taxon>
        <taxon>Neoteleostei</taxon>
        <taxon>Acanthomorphata</taxon>
        <taxon>Ovalentaria</taxon>
        <taxon>Atherinomorphae</taxon>
        <taxon>Cyprinodontiformes</taxon>
        <taxon>Poeciliidae</taxon>
        <taxon>Poeciliinae</taxon>
        <taxon>Gambusia</taxon>
    </lineage>
</organism>
<comment type="caution">
    <text evidence="9">The sequence shown here is derived from an EMBL/GenBank/DDBJ whole genome shotgun (WGS) entry which is preliminary data.</text>
</comment>
<dbReference type="SUPFAM" id="SSF49265">
    <property type="entry name" value="Fibronectin type III"/>
    <property type="match status" value="1"/>
</dbReference>
<evidence type="ECO:0000256" key="5">
    <source>
        <dbReference type="ARBA" id="ARBA00023136"/>
    </source>
</evidence>
<evidence type="ECO:0000256" key="4">
    <source>
        <dbReference type="ARBA" id="ARBA00022989"/>
    </source>
</evidence>
<dbReference type="Proteomes" id="UP000250572">
    <property type="component" value="Unassembled WGS sequence"/>
</dbReference>
<reference evidence="9 10" key="1">
    <citation type="journal article" date="2018" name="G3 (Bethesda)">
        <title>A High-Quality Reference Genome for the Invasive Mosquitofish Gambusia affinis Using a Chicago Library.</title>
        <authorList>
            <person name="Hoffberg S.L."/>
            <person name="Troendle N.J."/>
            <person name="Glenn T.C."/>
            <person name="Mahmud O."/>
            <person name="Louha S."/>
            <person name="Chalopin D."/>
            <person name="Bennetzen J.L."/>
            <person name="Mauricio R."/>
        </authorList>
    </citation>
    <scope>NUCLEOTIDE SEQUENCE [LARGE SCALE GENOMIC DNA]</scope>
    <source>
        <strain evidence="9">NE01/NJP1002.9</strain>
        <tissue evidence="9">Muscle</tissue>
    </source>
</reference>